<accession>A0A919T1C2</accession>
<protein>
    <submittedName>
        <fullName evidence="2">Uncharacterized protein</fullName>
    </submittedName>
</protein>
<organism evidence="2 3">
    <name type="scientific">Winogradskya consettensis</name>
    <dbReference type="NCBI Taxonomy" id="113560"/>
    <lineage>
        <taxon>Bacteria</taxon>
        <taxon>Bacillati</taxon>
        <taxon>Actinomycetota</taxon>
        <taxon>Actinomycetes</taxon>
        <taxon>Micromonosporales</taxon>
        <taxon>Micromonosporaceae</taxon>
        <taxon>Winogradskya</taxon>
    </lineage>
</organism>
<dbReference type="RefSeq" id="WP_213002659.1">
    <property type="nucleotide sequence ID" value="NZ_BAAATW010000006.1"/>
</dbReference>
<dbReference type="AlphaFoldDB" id="A0A919T1C2"/>
<evidence type="ECO:0000256" key="1">
    <source>
        <dbReference type="SAM" id="MobiDB-lite"/>
    </source>
</evidence>
<feature type="compositionally biased region" description="Basic and acidic residues" evidence="1">
    <location>
        <begin position="1"/>
        <end position="10"/>
    </location>
</feature>
<sequence length="92" mass="9348">MLTEGARRLAAEQQRAGRPQGQPHVVMRPGKVTAVAAGAASDGAALLTVTYDGASQEVAYLASYTPTMGHNVVLLVSSDGALLCLGRAVGTP</sequence>
<evidence type="ECO:0000313" key="2">
    <source>
        <dbReference type="EMBL" id="GIM82714.1"/>
    </source>
</evidence>
<proteinExistence type="predicted"/>
<dbReference type="Proteomes" id="UP000680865">
    <property type="component" value="Unassembled WGS sequence"/>
</dbReference>
<evidence type="ECO:0000313" key="3">
    <source>
        <dbReference type="Proteomes" id="UP000680865"/>
    </source>
</evidence>
<name>A0A919T1C2_9ACTN</name>
<comment type="caution">
    <text evidence="2">The sequence shown here is derived from an EMBL/GenBank/DDBJ whole genome shotgun (WGS) entry which is preliminary data.</text>
</comment>
<gene>
    <name evidence="2" type="ORF">Aco04nite_82900</name>
</gene>
<keyword evidence="3" id="KW-1185">Reference proteome</keyword>
<reference evidence="2" key="1">
    <citation type="submission" date="2021-03" db="EMBL/GenBank/DDBJ databases">
        <title>Whole genome shotgun sequence of Actinoplanes consettensis NBRC 14913.</title>
        <authorList>
            <person name="Komaki H."/>
            <person name="Tamura T."/>
        </authorList>
    </citation>
    <scope>NUCLEOTIDE SEQUENCE</scope>
    <source>
        <strain evidence="2">NBRC 14913</strain>
    </source>
</reference>
<feature type="region of interest" description="Disordered" evidence="1">
    <location>
        <begin position="1"/>
        <end position="25"/>
    </location>
</feature>
<dbReference type="EMBL" id="BOQP01000052">
    <property type="protein sequence ID" value="GIM82714.1"/>
    <property type="molecule type" value="Genomic_DNA"/>
</dbReference>